<dbReference type="Gene3D" id="3.40.30.10">
    <property type="entry name" value="Glutaredoxin"/>
    <property type="match status" value="1"/>
</dbReference>
<dbReference type="RefSeq" id="WP_271087280.1">
    <property type="nucleotide sequence ID" value="NZ_JAPJZH010000001.1"/>
</dbReference>
<accession>A0ABT4VGE3</accession>
<organism evidence="2 3">
    <name type="scientific">Hoeflea poritis</name>
    <dbReference type="NCBI Taxonomy" id="2993659"/>
    <lineage>
        <taxon>Bacteria</taxon>
        <taxon>Pseudomonadati</taxon>
        <taxon>Pseudomonadota</taxon>
        <taxon>Alphaproteobacteria</taxon>
        <taxon>Hyphomicrobiales</taxon>
        <taxon>Rhizobiaceae</taxon>
        <taxon>Hoeflea</taxon>
    </lineage>
</organism>
<evidence type="ECO:0000259" key="1">
    <source>
        <dbReference type="Pfam" id="PF01323"/>
    </source>
</evidence>
<dbReference type="InterPro" id="IPR001853">
    <property type="entry name" value="DSBA-like_thioredoxin_dom"/>
</dbReference>
<dbReference type="CDD" id="cd03024">
    <property type="entry name" value="DsbA_FrnE"/>
    <property type="match status" value="1"/>
</dbReference>
<dbReference type="Pfam" id="PF01323">
    <property type="entry name" value="DSBA"/>
    <property type="match status" value="1"/>
</dbReference>
<comment type="caution">
    <text evidence="2">The sequence shown here is derived from an EMBL/GenBank/DDBJ whole genome shotgun (WGS) entry which is preliminary data.</text>
</comment>
<evidence type="ECO:0000313" key="2">
    <source>
        <dbReference type="EMBL" id="MDA4843770.1"/>
    </source>
</evidence>
<protein>
    <submittedName>
        <fullName evidence="2">DsbA family oxidoreductase</fullName>
    </submittedName>
</protein>
<dbReference type="EMBL" id="JAPJZH010000001">
    <property type="protein sequence ID" value="MDA4843770.1"/>
    <property type="molecule type" value="Genomic_DNA"/>
</dbReference>
<reference evidence="2" key="1">
    <citation type="submission" date="2022-11" db="EMBL/GenBank/DDBJ databases">
        <title>Hoeflea poritis sp. nov., isolated from scleractinian coral Porites lutea.</title>
        <authorList>
            <person name="Zhang G."/>
            <person name="Wei Q."/>
            <person name="Cai L."/>
        </authorList>
    </citation>
    <scope>NUCLEOTIDE SEQUENCE</scope>
    <source>
        <strain evidence="2">E7-10</strain>
    </source>
</reference>
<keyword evidence="3" id="KW-1185">Reference proteome</keyword>
<dbReference type="PANTHER" id="PTHR13887">
    <property type="entry name" value="GLUTATHIONE S-TRANSFERASE KAPPA"/>
    <property type="match status" value="1"/>
</dbReference>
<dbReference type="InterPro" id="IPR036249">
    <property type="entry name" value="Thioredoxin-like_sf"/>
</dbReference>
<name>A0ABT4VGE3_9HYPH</name>
<proteinExistence type="predicted"/>
<dbReference type="PANTHER" id="PTHR13887:SF41">
    <property type="entry name" value="THIOREDOXIN SUPERFAMILY PROTEIN"/>
    <property type="match status" value="1"/>
</dbReference>
<gene>
    <name evidence="2" type="ORF">OOZ53_00315</name>
</gene>
<dbReference type="SUPFAM" id="SSF52833">
    <property type="entry name" value="Thioredoxin-like"/>
    <property type="match status" value="1"/>
</dbReference>
<feature type="domain" description="DSBA-like thioredoxin" evidence="1">
    <location>
        <begin position="6"/>
        <end position="208"/>
    </location>
</feature>
<dbReference type="Proteomes" id="UP001148313">
    <property type="component" value="Unassembled WGS sequence"/>
</dbReference>
<sequence length="224" mass="24796">MPSVNIDIVSDVMCPWCYIGKKRLEAAIKELPEDIEVDVRWRPYQLDPTLPKEGKDREQYLSEKFGGSERAKQIYANIVDAGREEDIPFDFEAIAVSPNTLDAHRVIRWAASEAPGVQDRLVDILFKAFFIDGKNVGDDTVLLDAAEQAGMDRTITEGLLAGQADCMEMEQEIEIARKMGVTGVPCFILENKYAVMGAQSANVLTNAIRDVAKEKETASAPQTA</sequence>
<evidence type="ECO:0000313" key="3">
    <source>
        <dbReference type="Proteomes" id="UP001148313"/>
    </source>
</evidence>